<feature type="domain" description="Activator of Hsp90 ATPase homologue 1/2-like C-terminal" evidence="2">
    <location>
        <begin position="12"/>
        <end position="127"/>
    </location>
</feature>
<dbReference type="Gene3D" id="3.30.530.20">
    <property type="match status" value="1"/>
</dbReference>
<dbReference type="InParanoid" id="A0A545AFL8"/>
<evidence type="ECO:0000313" key="3">
    <source>
        <dbReference type="EMBL" id="TQS40113.1"/>
    </source>
</evidence>
<dbReference type="OrthoDB" id="287565at2"/>
<dbReference type="AlphaFoldDB" id="A0A545AFL8"/>
<organism evidence="3 4">
    <name type="scientific">Cryptosporangium phraense</name>
    <dbReference type="NCBI Taxonomy" id="2593070"/>
    <lineage>
        <taxon>Bacteria</taxon>
        <taxon>Bacillati</taxon>
        <taxon>Actinomycetota</taxon>
        <taxon>Actinomycetes</taxon>
        <taxon>Cryptosporangiales</taxon>
        <taxon>Cryptosporangiaceae</taxon>
        <taxon>Cryptosporangium</taxon>
    </lineage>
</organism>
<gene>
    <name evidence="3" type="ORF">FL583_36450</name>
</gene>
<evidence type="ECO:0000256" key="1">
    <source>
        <dbReference type="ARBA" id="ARBA00006817"/>
    </source>
</evidence>
<dbReference type="InterPro" id="IPR023393">
    <property type="entry name" value="START-like_dom_sf"/>
</dbReference>
<protein>
    <submittedName>
        <fullName evidence="3">SRPBCC domain-containing protein</fullName>
    </submittedName>
</protein>
<dbReference type="Pfam" id="PF08327">
    <property type="entry name" value="AHSA1"/>
    <property type="match status" value="1"/>
</dbReference>
<reference evidence="3 4" key="1">
    <citation type="submission" date="2019-07" db="EMBL/GenBank/DDBJ databases">
        <title>Cryptosporangium phraense sp. nov., isolated from plant litter.</title>
        <authorList>
            <person name="Suriyachadkun C."/>
        </authorList>
    </citation>
    <scope>NUCLEOTIDE SEQUENCE [LARGE SCALE GENOMIC DNA]</scope>
    <source>
        <strain evidence="3 4">A-T 5661</strain>
    </source>
</reference>
<dbReference type="EMBL" id="VIRS01000047">
    <property type="protein sequence ID" value="TQS40113.1"/>
    <property type="molecule type" value="Genomic_DNA"/>
</dbReference>
<dbReference type="RefSeq" id="WP_142709469.1">
    <property type="nucleotide sequence ID" value="NZ_VIRS01000047.1"/>
</dbReference>
<evidence type="ECO:0000259" key="2">
    <source>
        <dbReference type="Pfam" id="PF08327"/>
    </source>
</evidence>
<proteinExistence type="inferred from homology"/>
<keyword evidence="4" id="KW-1185">Reference proteome</keyword>
<dbReference type="Proteomes" id="UP000317982">
    <property type="component" value="Unassembled WGS sequence"/>
</dbReference>
<comment type="caution">
    <text evidence="3">The sequence shown here is derived from an EMBL/GenBank/DDBJ whole genome shotgun (WGS) entry which is preliminary data.</text>
</comment>
<comment type="similarity">
    <text evidence="1">Belongs to the AHA1 family.</text>
</comment>
<sequence>MADIVHRIGVIAPLDDVYRAITTTDDLAAWWTRDTKSQDDTLLFRFGDVGGFDMQVKEADPAGRVRWLVTDGPEEWIGTDVNWRLEQRDQYTIVLFSHEGWREPVEFMYHCSTKWAVFLLSLKELVETGQGRPAPDDLQISDWH</sequence>
<accession>A0A545AFL8</accession>
<dbReference type="CDD" id="cd07814">
    <property type="entry name" value="SRPBCC_CalC_Aha1-like"/>
    <property type="match status" value="1"/>
</dbReference>
<evidence type="ECO:0000313" key="4">
    <source>
        <dbReference type="Proteomes" id="UP000317982"/>
    </source>
</evidence>
<dbReference type="SUPFAM" id="SSF55961">
    <property type="entry name" value="Bet v1-like"/>
    <property type="match status" value="1"/>
</dbReference>
<dbReference type="InterPro" id="IPR013538">
    <property type="entry name" value="ASHA1/2-like_C"/>
</dbReference>
<name>A0A545AFL8_9ACTN</name>